<dbReference type="EMBL" id="BMKQ01000001">
    <property type="protein sequence ID" value="GGF45734.1"/>
    <property type="molecule type" value="Genomic_DNA"/>
</dbReference>
<gene>
    <name evidence="2" type="ORF">GCM10011519_19540</name>
</gene>
<feature type="transmembrane region" description="Helical" evidence="1">
    <location>
        <begin position="150"/>
        <end position="172"/>
    </location>
</feature>
<keyword evidence="1" id="KW-0812">Transmembrane</keyword>
<evidence type="ECO:0000313" key="2">
    <source>
        <dbReference type="EMBL" id="GGF45734.1"/>
    </source>
</evidence>
<name>A0A917BK08_9ACTN</name>
<comment type="caution">
    <text evidence="2">The sequence shown here is derived from an EMBL/GenBank/DDBJ whole genome shotgun (WGS) entry which is preliminary data.</text>
</comment>
<accession>A0A917BK08</accession>
<organism evidence="2 3">
    <name type="scientific">Marmoricola endophyticus</name>
    <dbReference type="NCBI Taxonomy" id="2040280"/>
    <lineage>
        <taxon>Bacteria</taxon>
        <taxon>Bacillati</taxon>
        <taxon>Actinomycetota</taxon>
        <taxon>Actinomycetes</taxon>
        <taxon>Propionibacteriales</taxon>
        <taxon>Nocardioidaceae</taxon>
        <taxon>Marmoricola</taxon>
    </lineage>
</organism>
<proteinExistence type="predicted"/>
<dbReference type="PANTHER" id="PTHR41771:SF1">
    <property type="entry name" value="MEMBRANE PROTEIN"/>
    <property type="match status" value="1"/>
</dbReference>
<feature type="transmembrane region" description="Helical" evidence="1">
    <location>
        <begin position="304"/>
        <end position="329"/>
    </location>
</feature>
<protein>
    <recommendedName>
        <fullName evidence="4">YibE/F family protein</fullName>
    </recommendedName>
</protein>
<keyword evidence="3" id="KW-1185">Reference proteome</keyword>
<dbReference type="Pfam" id="PF07907">
    <property type="entry name" value="YibE_F"/>
    <property type="match status" value="1"/>
</dbReference>
<feature type="transmembrane region" description="Helical" evidence="1">
    <location>
        <begin position="178"/>
        <end position="196"/>
    </location>
</feature>
<dbReference type="Proteomes" id="UP000649179">
    <property type="component" value="Unassembled WGS sequence"/>
</dbReference>
<dbReference type="PANTHER" id="PTHR41771">
    <property type="entry name" value="MEMBRANE PROTEIN-RELATED"/>
    <property type="match status" value="1"/>
</dbReference>
<feature type="transmembrane region" description="Helical" evidence="1">
    <location>
        <begin position="128"/>
        <end position="145"/>
    </location>
</feature>
<feature type="transmembrane region" description="Helical" evidence="1">
    <location>
        <begin position="349"/>
        <end position="372"/>
    </location>
</feature>
<dbReference type="InterPro" id="IPR012507">
    <property type="entry name" value="YibE_F"/>
</dbReference>
<dbReference type="AlphaFoldDB" id="A0A917BK08"/>
<feature type="transmembrane region" description="Helical" evidence="1">
    <location>
        <begin position="250"/>
        <end position="271"/>
    </location>
</feature>
<keyword evidence="1" id="KW-1133">Transmembrane helix</keyword>
<sequence>MRARPWPAALLLGFLAVVGVAAVVAMVVMWPGRPDIDAKYIADGARLVNAEVTSVKDSCAGQQTQDGAPECAELRVRLLEGSEKGTPATVQVPPQVAESGLAKGDEVQVLQTPGTPPSYSFQSVNRNVPLGVLAAIFVIVVALVARLRGLLAIVGLAFGAFVLVRFMIPALLEGSSGLLVALVGSTAIMFVVLYLAHGPSLRTSAALAGTLVGVALTGGIGLVMIREARLSGVADEGAAFLTTFVPDLDFRGLLLCAVIVAGLGVLNDVTITQASAVWELRGVAPHLTRRELFSRGMRIGRDHIASTIYTIVFAYAGATLAVLLLVYIYRQPADDLLSLEQFAEEVARTLASAIGLVLAVPITTAIAVLTVGEPVDEVPAVRGKHV</sequence>
<reference evidence="2" key="2">
    <citation type="submission" date="2020-09" db="EMBL/GenBank/DDBJ databases">
        <authorList>
            <person name="Sun Q."/>
            <person name="Zhou Y."/>
        </authorList>
    </citation>
    <scope>NUCLEOTIDE SEQUENCE</scope>
    <source>
        <strain evidence="2">CGMCC 1.16067</strain>
    </source>
</reference>
<keyword evidence="1" id="KW-0472">Membrane</keyword>
<feature type="transmembrane region" description="Helical" evidence="1">
    <location>
        <begin position="205"/>
        <end position="225"/>
    </location>
</feature>
<reference evidence="2" key="1">
    <citation type="journal article" date="2014" name="Int. J. Syst. Evol. Microbiol.">
        <title>Complete genome sequence of Corynebacterium casei LMG S-19264T (=DSM 44701T), isolated from a smear-ripened cheese.</title>
        <authorList>
            <consortium name="US DOE Joint Genome Institute (JGI-PGF)"/>
            <person name="Walter F."/>
            <person name="Albersmeier A."/>
            <person name="Kalinowski J."/>
            <person name="Ruckert C."/>
        </authorList>
    </citation>
    <scope>NUCLEOTIDE SEQUENCE</scope>
    <source>
        <strain evidence="2">CGMCC 1.16067</strain>
    </source>
</reference>
<evidence type="ECO:0008006" key="4">
    <source>
        <dbReference type="Google" id="ProtNLM"/>
    </source>
</evidence>
<evidence type="ECO:0000256" key="1">
    <source>
        <dbReference type="SAM" id="Phobius"/>
    </source>
</evidence>
<evidence type="ECO:0000313" key="3">
    <source>
        <dbReference type="Proteomes" id="UP000649179"/>
    </source>
</evidence>